<dbReference type="PANTHER" id="PTHR40618">
    <property type="entry name" value="B-ZIP TRANSCRIPTION FACTOR (EUROFUNG)-RELATED"/>
    <property type="match status" value="1"/>
</dbReference>
<dbReference type="Proteomes" id="UP001305779">
    <property type="component" value="Unassembled WGS sequence"/>
</dbReference>
<feature type="compositionally biased region" description="Basic and acidic residues" evidence="2">
    <location>
        <begin position="23"/>
        <end position="45"/>
    </location>
</feature>
<dbReference type="InterPro" id="IPR046347">
    <property type="entry name" value="bZIP_sf"/>
</dbReference>
<name>A0ABR0ESL3_ZASCE</name>
<feature type="region of interest" description="Disordered" evidence="2">
    <location>
        <begin position="402"/>
        <end position="435"/>
    </location>
</feature>
<evidence type="ECO:0008006" key="5">
    <source>
        <dbReference type="Google" id="ProtNLM"/>
    </source>
</evidence>
<protein>
    <recommendedName>
        <fullName evidence="5">BZIP domain-containing protein</fullName>
    </recommendedName>
</protein>
<feature type="coiled-coil region" evidence="1">
    <location>
        <begin position="56"/>
        <end position="83"/>
    </location>
</feature>
<reference evidence="3 4" key="1">
    <citation type="journal article" date="2023" name="G3 (Bethesda)">
        <title>A chromosome-level genome assembly of Zasmidium syzygii isolated from banana leaves.</title>
        <authorList>
            <person name="van Westerhoven A.C."/>
            <person name="Mehrabi R."/>
            <person name="Talebi R."/>
            <person name="Steentjes M.B.F."/>
            <person name="Corcolon B."/>
            <person name="Chong P.A."/>
            <person name="Kema G.H.J."/>
            <person name="Seidl M.F."/>
        </authorList>
    </citation>
    <scope>NUCLEOTIDE SEQUENCE [LARGE SCALE GENOMIC DNA]</scope>
    <source>
        <strain evidence="3 4">P124</strain>
    </source>
</reference>
<feature type="region of interest" description="Disordered" evidence="2">
    <location>
        <begin position="1"/>
        <end position="45"/>
    </location>
</feature>
<organism evidence="3 4">
    <name type="scientific">Zasmidium cellare</name>
    <name type="common">Wine cellar mold</name>
    <name type="synonym">Racodium cellare</name>
    <dbReference type="NCBI Taxonomy" id="395010"/>
    <lineage>
        <taxon>Eukaryota</taxon>
        <taxon>Fungi</taxon>
        <taxon>Dikarya</taxon>
        <taxon>Ascomycota</taxon>
        <taxon>Pezizomycotina</taxon>
        <taxon>Dothideomycetes</taxon>
        <taxon>Dothideomycetidae</taxon>
        <taxon>Mycosphaerellales</taxon>
        <taxon>Mycosphaerellaceae</taxon>
        <taxon>Zasmidium</taxon>
    </lineage>
</organism>
<evidence type="ECO:0000313" key="3">
    <source>
        <dbReference type="EMBL" id="KAK4504088.1"/>
    </source>
</evidence>
<dbReference type="PANTHER" id="PTHR40618:SF1">
    <property type="entry name" value="B-ZIP TRANSCRIPTION FACTOR (EUROFUNG)"/>
    <property type="match status" value="1"/>
</dbReference>
<keyword evidence="4" id="KW-1185">Reference proteome</keyword>
<comment type="caution">
    <text evidence="3">The sequence shown here is derived from an EMBL/GenBank/DDBJ whole genome shotgun (WGS) entry which is preliminary data.</text>
</comment>
<dbReference type="Gene3D" id="1.20.5.170">
    <property type="match status" value="1"/>
</dbReference>
<accession>A0ABR0ESL3</accession>
<dbReference type="CDD" id="cd14688">
    <property type="entry name" value="bZIP_YAP"/>
    <property type="match status" value="1"/>
</dbReference>
<keyword evidence="1" id="KW-0175">Coiled coil</keyword>
<dbReference type="SUPFAM" id="SSF57959">
    <property type="entry name" value="Leucine zipper domain"/>
    <property type="match status" value="1"/>
</dbReference>
<proteinExistence type="predicted"/>
<feature type="compositionally biased region" description="Low complexity" evidence="2">
    <location>
        <begin position="402"/>
        <end position="418"/>
    </location>
</feature>
<evidence type="ECO:0000313" key="4">
    <source>
        <dbReference type="Proteomes" id="UP001305779"/>
    </source>
</evidence>
<evidence type="ECO:0000256" key="1">
    <source>
        <dbReference type="SAM" id="Coils"/>
    </source>
</evidence>
<gene>
    <name evidence="3" type="ORF">PRZ48_005003</name>
</gene>
<evidence type="ECO:0000256" key="2">
    <source>
        <dbReference type="SAM" id="MobiDB-lite"/>
    </source>
</evidence>
<dbReference type="EMBL" id="JAXOVC010000003">
    <property type="protein sequence ID" value="KAK4504088.1"/>
    <property type="molecule type" value="Genomic_DNA"/>
</dbReference>
<sequence length="577" mass="64004">MSEKAQPRKRRSRTSNSPENSGDDGKKRGRPRVEKQDESAADRRRTQIRMAQRAYRQRKESTLEELRKRVSELTNMIELMNKAFIDCRDKMVASGLPANQIHDMRETSMQFEALLKCARNPGEECDPEITQIIQQSSGDGDKSTEPKNVPSWMDEAAVQAVSKARAPTAQVGMGYEMYADQGADAMAIDYLGDFGQSQALTPAKPGSLSSFDAAFRMDMPSQINIPPSLTTPMTYSFQETTFGRRLHRACLEQGYQLLLDPERRPHTYERVFKLSLMSRDRGKLTTAMKALLDRGPHENLHTNVPLIHVGGAGTHYPRRDPFGNMQPKRESWNLGVVGPQTLALLENAARDNLTTDMSVDIVGFEGEWFDPYDVEGYLHEKGIFIDPSSSFAEAEVYANPAASSTTSTFSSATSPKTPDATRGARDSGPPRPFDQDQLEFLSRYDALPGEVNDFTTMNLTDIGFSDASTGSWMNFLQPGQGTKNHQAPVVDPSLTAMNTWEGSHSTEFLQDSSTSRLGMFNKPANGQSNLQEKKVIIIDVSKLVKVLTVSGVCIGRGPGFKRRDVDRALALSSFDAF</sequence>